<gene>
    <name evidence="1" type="ORF">HAX54_034687</name>
</gene>
<keyword evidence="2" id="KW-1185">Reference proteome</keyword>
<reference evidence="1 2" key="1">
    <citation type="journal article" date="2021" name="BMC Genomics">
        <title>Datura genome reveals duplications of psychoactive alkaloid biosynthetic genes and high mutation rate following tissue culture.</title>
        <authorList>
            <person name="Rajewski A."/>
            <person name="Carter-House D."/>
            <person name="Stajich J."/>
            <person name="Litt A."/>
        </authorList>
    </citation>
    <scope>NUCLEOTIDE SEQUENCE [LARGE SCALE GENOMIC DNA]</scope>
    <source>
        <strain evidence="1">AR-01</strain>
    </source>
</reference>
<dbReference type="EMBL" id="JACEIK010004488">
    <property type="protein sequence ID" value="MCD9645643.1"/>
    <property type="molecule type" value="Genomic_DNA"/>
</dbReference>
<evidence type="ECO:0000313" key="1">
    <source>
        <dbReference type="EMBL" id="MCD9645643.1"/>
    </source>
</evidence>
<dbReference type="Proteomes" id="UP000823775">
    <property type="component" value="Unassembled WGS sequence"/>
</dbReference>
<organism evidence="1 2">
    <name type="scientific">Datura stramonium</name>
    <name type="common">Jimsonweed</name>
    <name type="synonym">Common thornapple</name>
    <dbReference type="NCBI Taxonomy" id="4076"/>
    <lineage>
        <taxon>Eukaryota</taxon>
        <taxon>Viridiplantae</taxon>
        <taxon>Streptophyta</taxon>
        <taxon>Embryophyta</taxon>
        <taxon>Tracheophyta</taxon>
        <taxon>Spermatophyta</taxon>
        <taxon>Magnoliopsida</taxon>
        <taxon>eudicotyledons</taxon>
        <taxon>Gunneridae</taxon>
        <taxon>Pentapetalae</taxon>
        <taxon>asterids</taxon>
        <taxon>lamiids</taxon>
        <taxon>Solanales</taxon>
        <taxon>Solanaceae</taxon>
        <taxon>Solanoideae</taxon>
        <taxon>Datureae</taxon>
        <taxon>Datura</taxon>
    </lineage>
</organism>
<comment type="caution">
    <text evidence="1">The sequence shown here is derived from an EMBL/GenBank/DDBJ whole genome shotgun (WGS) entry which is preliminary data.</text>
</comment>
<name>A0ABS8VED0_DATST</name>
<accession>A0ABS8VED0</accession>
<sequence>MAGYKNNKAVGVDLFTPPRGSVAAGSSMFNKILMNYRPPNLKEICRNDGTGKGFDRVERMMLLPKQLMVVAKLRNGDARRKDDDHHSCGGGYTTLDAGGFGGVGDAGGAGVLMAIYSGCRGSSTSKRYSKYVG</sequence>
<proteinExistence type="predicted"/>
<protein>
    <submittedName>
        <fullName evidence="1">Uncharacterized protein</fullName>
    </submittedName>
</protein>
<evidence type="ECO:0000313" key="2">
    <source>
        <dbReference type="Proteomes" id="UP000823775"/>
    </source>
</evidence>